<organism evidence="10 11">
    <name type="scientific">Kribbella solani</name>
    <dbReference type="NCBI Taxonomy" id="236067"/>
    <lineage>
        <taxon>Bacteria</taxon>
        <taxon>Bacillati</taxon>
        <taxon>Actinomycetota</taxon>
        <taxon>Actinomycetes</taxon>
        <taxon>Propionibacteriales</taxon>
        <taxon>Kribbellaceae</taxon>
        <taxon>Kribbella</taxon>
    </lineage>
</organism>
<comment type="caution">
    <text evidence="10">The sequence shown here is derived from an EMBL/GenBank/DDBJ whole genome shotgun (WGS) entry which is preliminary data.</text>
</comment>
<dbReference type="InterPro" id="IPR015500">
    <property type="entry name" value="Peptidase_S8_subtilisin-rel"/>
</dbReference>
<dbReference type="AlphaFoldDB" id="A0A841DKJ8"/>
<feature type="chain" id="PRO_5038992934" description="Peptidase S8/S53 domain-containing protein" evidence="8">
    <location>
        <begin position="27"/>
        <end position="1226"/>
    </location>
</feature>
<evidence type="ECO:0000256" key="4">
    <source>
        <dbReference type="ARBA" id="ARBA00022825"/>
    </source>
</evidence>
<evidence type="ECO:0000313" key="11">
    <source>
        <dbReference type="Proteomes" id="UP000558997"/>
    </source>
</evidence>
<dbReference type="Pfam" id="PF00082">
    <property type="entry name" value="Peptidase_S8"/>
    <property type="match status" value="1"/>
</dbReference>
<feature type="signal peptide" evidence="8">
    <location>
        <begin position="1"/>
        <end position="26"/>
    </location>
</feature>
<dbReference type="GO" id="GO:0006508">
    <property type="term" value="P:proteolysis"/>
    <property type="evidence" value="ECO:0007669"/>
    <property type="project" value="UniProtKB-KW"/>
</dbReference>
<comment type="similarity">
    <text evidence="1 6 7">Belongs to the peptidase S8 family.</text>
</comment>
<dbReference type="PROSITE" id="PS51892">
    <property type="entry name" value="SUBTILASE"/>
    <property type="match status" value="1"/>
</dbReference>
<dbReference type="EMBL" id="JACHNF010000001">
    <property type="protein sequence ID" value="MBB5977306.1"/>
    <property type="molecule type" value="Genomic_DNA"/>
</dbReference>
<feature type="domain" description="Peptidase S8/S53" evidence="9">
    <location>
        <begin position="227"/>
        <end position="490"/>
    </location>
</feature>
<dbReference type="InterPro" id="IPR036852">
    <property type="entry name" value="Peptidase_S8/S53_dom_sf"/>
</dbReference>
<dbReference type="PROSITE" id="PS00137">
    <property type="entry name" value="SUBTILASE_HIS"/>
    <property type="match status" value="1"/>
</dbReference>
<dbReference type="RefSeq" id="WP_184831180.1">
    <property type="nucleotide sequence ID" value="NZ_BAAAVN010000005.1"/>
</dbReference>
<dbReference type="InterPro" id="IPR022398">
    <property type="entry name" value="Peptidase_S8_His-AS"/>
</dbReference>
<dbReference type="PRINTS" id="PR00723">
    <property type="entry name" value="SUBTILISIN"/>
</dbReference>
<gene>
    <name evidence="10" type="ORF">HDA44_000647</name>
</gene>
<feature type="active site" description="Charge relay system" evidence="5 6">
    <location>
        <position position="236"/>
    </location>
</feature>
<evidence type="ECO:0000256" key="7">
    <source>
        <dbReference type="RuleBase" id="RU003355"/>
    </source>
</evidence>
<evidence type="ECO:0000256" key="6">
    <source>
        <dbReference type="PROSITE-ProRule" id="PRU01240"/>
    </source>
</evidence>
<dbReference type="InterPro" id="IPR023827">
    <property type="entry name" value="Peptidase_S8_Asp-AS"/>
</dbReference>
<dbReference type="PANTHER" id="PTHR43399:SF4">
    <property type="entry name" value="CELL WALL-ASSOCIATED PROTEASE"/>
    <property type="match status" value="1"/>
</dbReference>
<evidence type="ECO:0000256" key="2">
    <source>
        <dbReference type="ARBA" id="ARBA00022670"/>
    </source>
</evidence>
<evidence type="ECO:0000313" key="10">
    <source>
        <dbReference type="EMBL" id="MBB5977306.1"/>
    </source>
</evidence>
<dbReference type="Proteomes" id="UP000558997">
    <property type="component" value="Unassembled WGS sequence"/>
</dbReference>
<keyword evidence="8" id="KW-0732">Signal</keyword>
<keyword evidence="3 6" id="KW-0378">Hydrolase</keyword>
<dbReference type="CDD" id="cd07487">
    <property type="entry name" value="Peptidases_S8_1"/>
    <property type="match status" value="1"/>
</dbReference>
<keyword evidence="2 6" id="KW-0645">Protease</keyword>
<dbReference type="InterPro" id="IPR051048">
    <property type="entry name" value="Peptidase_S8/S53_subtilisin"/>
</dbReference>
<dbReference type="InterPro" id="IPR000209">
    <property type="entry name" value="Peptidase_S8/S53_dom"/>
</dbReference>
<name>A0A841DKJ8_9ACTN</name>
<evidence type="ECO:0000256" key="3">
    <source>
        <dbReference type="ARBA" id="ARBA00022801"/>
    </source>
</evidence>
<evidence type="ECO:0000256" key="1">
    <source>
        <dbReference type="ARBA" id="ARBA00011073"/>
    </source>
</evidence>
<evidence type="ECO:0000256" key="8">
    <source>
        <dbReference type="SAM" id="SignalP"/>
    </source>
</evidence>
<dbReference type="Gene3D" id="3.40.50.200">
    <property type="entry name" value="Peptidase S8/S53 domain"/>
    <property type="match status" value="1"/>
</dbReference>
<feature type="active site" description="Charge relay system" evidence="5 6">
    <location>
        <position position="268"/>
    </location>
</feature>
<proteinExistence type="inferred from homology"/>
<keyword evidence="4 6" id="KW-0720">Serine protease</keyword>
<protein>
    <recommendedName>
        <fullName evidence="9">Peptidase S8/S53 domain-containing protein</fullName>
    </recommendedName>
</protein>
<dbReference type="PROSITE" id="PS00138">
    <property type="entry name" value="SUBTILASE_SER"/>
    <property type="match status" value="1"/>
</dbReference>
<reference evidence="10 11" key="1">
    <citation type="submission" date="2020-08" db="EMBL/GenBank/DDBJ databases">
        <title>Sequencing the genomes of 1000 actinobacteria strains.</title>
        <authorList>
            <person name="Klenk H.-P."/>
        </authorList>
    </citation>
    <scope>NUCLEOTIDE SEQUENCE [LARGE SCALE GENOMIC DNA]</scope>
    <source>
        <strain evidence="10 11">DSM 17294</strain>
    </source>
</reference>
<dbReference type="GO" id="GO:0004252">
    <property type="term" value="F:serine-type endopeptidase activity"/>
    <property type="evidence" value="ECO:0007669"/>
    <property type="project" value="UniProtKB-UniRule"/>
</dbReference>
<evidence type="ECO:0000259" key="9">
    <source>
        <dbReference type="Pfam" id="PF00082"/>
    </source>
</evidence>
<keyword evidence="11" id="KW-1185">Reference proteome</keyword>
<evidence type="ECO:0000256" key="5">
    <source>
        <dbReference type="PIRSR" id="PIRSR615500-1"/>
    </source>
</evidence>
<dbReference type="PROSITE" id="PS00136">
    <property type="entry name" value="SUBTILASE_ASP"/>
    <property type="match status" value="1"/>
</dbReference>
<dbReference type="InterPro" id="IPR023828">
    <property type="entry name" value="Peptidase_S8_Ser-AS"/>
</dbReference>
<dbReference type="SUPFAM" id="SSF52743">
    <property type="entry name" value="Subtilisin-like"/>
    <property type="match status" value="1"/>
</dbReference>
<accession>A0A841DKJ8</accession>
<feature type="active site" description="Charge relay system" evidence="5 6">
    <location>
        <position position="444"/>
    </location>
</feature>
<sequence length="1226" mass="128801">MRVLRSRVVRLGLAVALVAAVGLAVSSDPRVADARDSGAATTAWTRTNMAGEQVTLVTGDRVLFDVRGSKVLSVHLSRPGGVSSFVKYQRDGDWYVLPMSVADLVSSGQLDEQLFNITGLIRQGYGDQKSSDVPVLVQYSNVAATKSAPSGARRERRLPALKLAAIDAPKQVAGRVWEQLTKPVARGQRVLAAGTQRIWLNARVRADLDRSVPQIGAPAAWQAGFTGRQVRVAVLDTGIDAAHPDLAGKVAVAKNFTDTADVGDHVGHGTHVAGTIAGSGSASGGKYRGVAPDARLVIGKVLDDTGTGQLDDLLAGMQWAVTEAHAKIVNLSLGGRGDGTDPVAQAVDQLSGQYGVLFVAAAGNDGPGRGTLHTPGVAAAALTVGAVDAEDVLTEFSSRGPGLPGSSVKPEIVAPGDQIVAARAAGTLGRWAVDEHYARLSGTSMATPHVAGAAALLAEQHPRWTGSQLKAVLSGTAHPVAGDADAVGAGRVDLARAVRQTLTAAQPEVHTFFRWPNLDLPARRLPITYTNAGSAAVTLNLALELRNGDGDPAPSGTAHLSTTALLVPAGESATVDLIATPAAGAAGRYTGTVTATAGDLVIRTPAAVEQEDERYDLTVHLRDRRGAEVAAGHGSTLVLGDAGDFYRVLPGGTARVQRGHYTVIGEVSDDDPGDLEARALMIAQPDVDITADRELALSVRQTVPVRAQIDRPGRTSGNVQIDICRENQCVLSFFDPQFAELYAGSVPGVRSGKFFLTLSAELERAATEVRVTSPARFPVDAQWYYQSPRRTGNYRLTIAKAGGGTVAELDAARPRGRAVLLDLPAATTAARIRETVQRVAAAGGRLVLLRFGSGASPVPDPGTTALPTIAVTGQGAAQLAEIDSAVATISTIPDSPDLYHLAYAERGSLPASMTYRVRTNDLARVHTRQYDAGEYAPRLASAWTVIDGRTIANSGVRLLPWDRDEYYLPGRWESANDSGYPGTPDMLIGGQTLRRGANPGQDWNKAVAGPGLAGTRIRSTQAWAALHGTTLDVAVPLLSDSGGHVRFADDLRVLNRGTGGTVLTHDGAVAGSNGTPGEGIFEVPNRSGRFELSASTAIDDPQWRTSTKVSVRWAFGIERDGPLPLSVVRFMPAVDPHNQARAGQVRVPIAIERQEGAAPARVRSLAVDVSYDDGDTWRAARVTRTGAGFVANVHNRPNGFISLRSRLSDSAGDTSDQTIIRAYHVR</sequence>
<dbReference type="PANTHER" id="PTHR43399">
    <property type="entry name" value="SUBTILISIN-RELATED"/>
    <property type="match status" value="1"/>
</dbReference>